<evidence type="ECO:0000313" key="2">
    <source>
        <dbReference type="Proteomes" id="UP000314294"/>
    </source>
</evidence>
<protein>
    <submittedName>
        <fullName evidence="1">Uncharacterized protein</fullName>
    </submittedName>
</protein>
<comment type="caution">
    <text evidence="1">The sequence shown here is derived from an EMBL/GenBank/DDBJ whole genome shotgun (WGS) entry which is preliminary data.</text>
</comment>
<name>A0A4Z2H263_9TELE</name>
<dbReference type="AlphaFoldDB" id="A0A4Z2H263"/>
<sequence>MAPGEKDQNVTYPNLLERSIKIYSTPLPLHAPTQNIAFKTMGLAGALVPLKPVQVLRDTQEEVGMGTWGLAAGYSLRRYPRTSGSGRCLRVVSGRRHHGPASPPVPLASAPFCKQLWLRQLKSSHLMVGEFSVLEPPGDILRRLHTTEYTPESLESTDFSEWDVSIQVEAGGALSSGSLSFVAPSWSSGKAGGLGRGDQGRPVVIFRWYELLVPQPAAMEAKAESGSSLLEPGWTGGTNQRWAEAAALTSSLCGDRRLLVWGTARSLA</sequence>
<keyword evidence="2" id="KW-1185">Reference proteome</keyword>
<organism evidence="1 2">
    <name type="scientific">Liparis tanakae</name>
    <name type="common">Tanaka's snailfish</name>
    <dbReference type="NCBI Taxonomy" id="230148"/>
    <lineage>
        <taxon>Eukaryota</taxon>
        <taxon>Metazoa</taxon>
        <taxon>Chordata</taxon>
        <taxon>Craniata</taxon>
        <taxon>Vertebrata</taxon>
        <taxon>Euteleostomi</taxon>
        <taxon>Actinopterygii</taxon>
        <taxon>Neopterygii</taxon>
        <taxon>Teleostei</taxon>
        <taxon>Neoteleostei</taxon>
        <taxon>Acanthomorphata</taxon>
        <taxon>Eupercaria</taxon>
        <taxon>Perciformes</taxon>
        <taxon>Cottioidei</taxon>
        <taxon>Cottales</taxon>
        <taxon>Liparidae</taxon>
        <taxon>Liparis</taxon>
    </lineage>
</organism>
<proteinExistence type="predicted"/>
<accession>A0A4Z2H263</accession>
<reference evidence="1 2" key="1">
    <citation type="submission" date="2019-03" db="EMBL/GenBank/DDBJ databases">
        <title>First draft genome of Liparis tanakae, snailfish: a comprehensive survey of snailfish specific genes.</title>
        <authorList>
            <person name="Kim W."/>
            <person name="Song I."/>
            <person name="Jeong J.-H."/>
            <person name="Kim D."/>
            <person name="Kim S."/>
            <person name="Ryu S."/>
            <person name="Song J.Y."/>
            <person name="Lee S.K."/>
        </authorList>
    </citation>
    <scope>NUCLEOTIDE SEQUENCE [LARGE SCALE GENOMIC DNA]</scope>
    <source>
        <tissue evidence="1">Muscle</tissue>
    </source>
</reference>
<evidence type="ECO:0000313" key="1">
    <source>
        <dbReference type="EMBL" id="TNN59977.1"/>
    </source>
</evidence>
<gene>
    <name evidence="1" type="ORF">EYF80_029819</name>
</gene>
<dbReference type="EMBL" id="SRLO01000343">
    <property type="protein sequence ID" value="TNN59977.1"/>
    <property type="molecule type" value="Genomic_DNA"/>
</dbReference>
<dbReference type="Proteomes" id="UP000314294">
    <property type="component" value="Unassembled WGS sequence"/>
</dbReference>